<proteinExistence type="predicted"/>
<feature type="signal peptide" evidence="1">
    <location>
        <begin position="1"/>
        <end position="19"/>
    </location>
</feature>
<dbReference type="AlphaFoldDB" id="A0A2M4D4J4"/>
<reference evidence="2" key="1">
    <citation type="submission" date="2018-01" db="EMBL/GenBank/DDBJ databases">
        <title>An insight into the sialome of Amazonian anophelines.</title>
        <authorList>
            <person name="Ribeiro J.M."/>
            <person name="Scarpassa V."/>
            <person name="Calvo E."/>
        </authorList>
    </citation>
    <scope>NUCLEOTIDE SEQUENCE</scope>
</reference>
<dbReference type="EMBL" id="GGFL01008243">
    <property type="protein sequence ID" value="MBW72421.1"/>
    <property type="molecule type" value="Transcribed_RNA"/>
</dbReference>
<evidence type="ECO:0000313" key="2">
    <source>
        <dbReference type="EMBL" id="MBW72421.1"/>
    </source>
</evidence>
<accession>A0A2M4D4J4</accession>
<name>A0A2M4D4J4_ANODA</name>
<evidence type="ECO:0000256" key="1">
    <source>
        <dbReference type="SAM" id="SignalP"/>
    </source>
</evidence>
<protein>
    <submittedName>
        <fullName evidence="2">Putative secreted protein</fullName>
    </submittedName>
</protein>
<sequence length="66" mass="7563">MVQCWTTGILLLCGDACLARSIHLGRYNHAHNTRTARYTAPQTAKTQNTLHKIRRILLSARPNTFW</sequence>
<keyword evidence="1" id="KW-0732">Signal</keyword>
<organism evidence="2">
    <name type="scientific">Anopheles darlingi</name>
    <name type="common">Mosquito</name>
    <dbReference type="NCBI Taxonomy" id="43151"/>
    <lineage>
        <taxon>Eukaryota</taxon>
        <taxon>Metazoa</taxon>
        <taxon>Ecdysozoa</taxon>
        <taxon>Arthropoda</taxon>
        <taxon>Hexapoda</taxon>
        <taxon>Insecta</taxon>
        <taxon>Pterygota</taxon>
        <taxon>Neoptera</taxon>
        <taxon>Endopterygota</taxon>
        <taxon>Diptera</taxon>
        <taxon>Nematocera</taxon>
        <taxon>Culicoidea</taxon>
        <taxon>Culicidae</taxon>
        <taxon>Anophelinae</taxon>
        <taxon>Anopheles</taxon>
    </lineage>
</organism>
<feature type="chain" id="PRO_5014921600" evidence="1">
    <location>
        <begin position="20"/>
        <end position="66"/>
    </location>
</feature>